<protein>
    <submittedName>
        <fullName evidence="9">Preprotein translocase subunit SecE</fullName>
    </submittedName>
</protein>
<evidence type="ECO:0000256" key="2">
    <source>
        <dbReference type="ARBA" id="ARBA00022448"/>
    </source>
</evidence>
<dbReference type="GO" id="GO:0016020">
    <property type="term" value="C:membrane"/>
    <property type="evidence" value="ECO:0007669"/>
    <property type="project" value="UniProtKB-SubCell"/>
</dbReference>
<dbReference type="Proteomes" id="UP000824014">
    <property type="component" value="Unassembled WGS sequence"/>
</dbReference>
<evidence type="ECO:0000256" key="6">
    <source>
        <dbReference type="ARBA" id="ARBA00023010"/>
    </source>
</evidence>
<keyword evidence="7 8" id="KW-0472">Membrane</keyword>
<reference evidence="9" key="1">
    <citation type="journal article" date="2021" name="PeerJ">
        <title>Extensive microbial diversity within the chicken gut microbiome revealed by metagenomics and culture.</title>
        <authorList>
            <person name="Gilroy R."/>
            <person name="Ravi A."/>
            <person name="Getino M."/>
            <person name="Pursley I."/>
            <person name="Horton D.L."/>
            <person name="Alikhan N.F."/>
            <person name="Baker D."/>
            <person name="Gharbi K."/>
            <person name="Hall N."/>
            <person name="Watson M."/>
            <person name="Adriaenssens E.M."/>
            <person name="Foster-Nyarko E."/>
            <person name="Jarju S."/>
            <person name="Secka A."/>
            <person name="Antonio M."/>
            <person name="Oren A."/>
            <person name="Chaudhuri R.R."/>
            <person name="La Ragione R."/>
            <person name="Hildebrand F."/>
            <person name="Pallen M.J."/>
        </authorList>
    </citation>
    <scope>NUCLEOTIDE SEQUENCE</scope>
    <source>
        <strain evidence="9">ChiHjej11B10-19426</strain>
    </source>
</reference>
<comment type="subcellular location">
    <subcellularLocation>
        <location evidence="1">Membrane</location>
    </subcellularLocation>
</comment>
<evidence type="ECO:0000256" key="1">
    <source>
        <dbReference type="ARBA" id="ARBA00004370"/>
    </source>
</evidence>
<evidence type="ECO:0000256" key="3">
    <source>
        <dbReference type="ARBA" id="ARBA00022692"/>
    </source>
</evidence>
<sequence length="64" mass="7442">MKLIRYIKDSYSELVHKVSWTPVKELQSLAITVMVASLIFAVVILAMDFSFENIMKVVYKYLAR</sequence>
<evidence type="ECO:0000313" key="9">
    <source>
        <dbReference type="EMBL" id="HIZ14766.1"/>
    </source>
</evidence>
<evidence type="ECO:0000256" key="4">
    <source>
        <dbReference type="ARBA" id="ARBA00022927"/>
    </source>
</evidence>
<dbReference type="GO" id="GO:0009306">
    <property type="term" value="P:protein secretion"/>
    <property type="evidence" value="ECO:0007669"/>
    <property type="project" value="InterPro"/>
</dbReference>
<evidence type="ECO:0000256" key="5">
    <source>
        <dbReference type="ARBA" id="ARBA00022989"/>
    </source>
</evidence>
<feature type="transmembrane region" description="Helical" evidence="8">
    <location>
        <begin position="29"/>
        <end position="51"/>
    </location>
</feature>
<proteinExistence type="predicted"/>
<keyword evidence="4" id="KW-0653">Protein transport</keyword>
<keyword evidence="3 8" id="KW-0812">Transmembrane</keyword>
<organism evidence="9 10">
    <name type="scientific">Candidatus Tidjanibacter faecipullorum</name>
    <dbReference type="NCBI Taxonomy" id="2838766"/>
    <lineage>
        <taxon>Bacteria</taxon>
        <taxon>Pseudomonadati</taxon>
        <taxon>Bacteroidota</taxon>
        <taxon>Bacteroidia</taxon>
        <taxon>Bacteroidales</taxon>
        <taxon>Rikenellaceae</taxon>
        <taxon>Tidjanibacter</taxon>
    </lineage>
</organism>
<evidence type="ECO:0000256" key="8">
    <source>
        <dbReference type="SAM" id="Phobius"/>
    </source>
</evidence>
<comment type="caution">
    <text evidence="9">The sequence shown here is derived from an EMBL/GenBank/DDBJ whole genome shotgun (WGS) entry which is preliminary data.</text>
</comment>
<keyword evidence="5 8" id="KW-1133">Transmembrane helix</keyword>
<dbReference type="GO" id="GO:0006605">
    <property type="term" value="P:protein targeting"/>
    <property type="evidence" value="ECO:0007669"/>
    <property type="project" value="InterPro"/>
</dbReference>
<name>A0A9D2DCZ3_9BACT</name>
<accession>A0A9D2DCZ3</accession>
<reference evidence="9" key="2">
    <citation type="submission" date="2021-04" db="EMBL/GenBank/DDBJ databases">
        <authorList>
            <person name="Gilroy R."/>
        </authorList>
    </citation>
    <scope>NUCLEOTIDE SEQUENCE</scope>
    <source>
        <strain evidence="9">ChiHjej11B10-19426</strain>
    </source>
</reference>
<dbReference type="NCBIfam" id="TIGR00964">
    <property type="entry name" value="secE_bact"/>
    <property type="match status" value="1"/>
</dbReference>
<dbReference type="InterPro" id="IPR001901">
    <property type="entry name" value="Translocase_SecE/Sec61-g"/>
</dbReference>
<dbReference type="InterPro" id="IPR038379">
    <property type="entry name" value="SecE_sf"/>
</dbReference>
<evidence type="ECO:0000313" key="10">
    <source>
        <dbReference type="Proteomes" id="UP000824014"/>
    </source>
</evidence>
<dbReference type="Pfam" id="PF00584">
    <property type="entry name" value="SecE"/>
    <property type="match status" value="1"/>
</dbReference>
<dbReference type="EMBL" id="DXCC01000006">
    <property type="protein sequence ID" value="HIZ14766.1"/>
    <property type="molecule type" value="Genomic_DNA"/>
</dbReference>
<keyword evidence="2" id="KW-0813">Transport</keyword>
<keyword evidence="6" id="KW-0811">Translocation</keyword>
<gene>
    <name evidence="9" type="primary">secE</name>
    <name evidence="9" type="ORF">H9816_02460</name>
</gene>
<dbReference type="AlphaFoldDB" id="A0A9D2DCZ3"/>
<dbReference type="InterPro" id="IPR005807">
    <property type="entry name" value="SecE_bac"/>
</dbReference>
<dbReference type="GO" id="GO:0006886">
    <property type="term" value="P:intracellular protein transport"/>
    <property type="evidence" value="ECO:0007669"/>
    <property type="project" value="InterPro"/>
</dbReference>
<dbReference type="GO" id="GO:0008320">
    <property type="term" value="F:protein transmembrane transporter activity"/>
    <property type="evidence" value="ECO:0007669"/>
    <property type="project" value="InterPro"/>
</dbReference>
<dbReference type="Gene3D" id="1.20.5.1030">
    <property type="entry name" value="Preprotein translocase secy subunit"/>
    <property type="match status" value="1"/>
</dbReference>
<evidence type="ECO:0000256" key="7">
    <source>
        <dbReference type="ARBA" id="ARBA00023136"/>
    </source>
</evidence>